<dbReference type="PROSITE" id="PS51683">
    <property type="entry name" value="SAM_OMT_II"/>
    <property type="match status" value="1"/>
</dbReference>
<evidence type="ECO:0000313" key="6">
    <source>
        <dbReference type="Proteomes" id="UP001159364"/>
    </source>
</evidence>
<evidence type="ECO:0000259" key="4">
    <source>
        <dbReference type="Pfam" id="PF00891"/>
    </source>
</evidence>
<sequence length="206" mass="23056">MATFEYPATDQRFNNVFNLAMSSYSPLVMNKILRIYQGFDGIKVLVDVGGGTGIILNMIVSRYPQIQGINHDLLHVVSEAPQYVGIEHAGGDMFVDVPKGDAIFMKFILHDWSDEYCLKLLKNRWKALPNHGKLIVMDSVLSSRPENNVTSQIVFGKDVFMLGQCTGGKERIQKQFEALASKSGFSGCELKCSAHCNWVMEFHKSS</sequence>
<evidence type="ECO:0000256" key="1">
    <source>
        <dbReference type="ARBA" id="ARBA00022603"/>
    </source>
</evidence>
<organism evidence="5 6">
    <name type="scientific">Erythroxylum novogranatense</name>
    <dbReference type="NCBI Taxonomy" id="1862640"/>
    <lineage>
        <taxon>Eukaryota</taxon>
        <taxon>Viridiplantae</taxon>
        <taxon>Streptophyta</taxon>
        <taxon>Embryophyta</taxon>
        <taxon>Tracheophyta</taxon>
        <taxon>Spermatophyta</taxon>
        <taxon>Magnoliopsida</taxon>
        <taxon>eudicotyledons</taxon>
        <taxon>Gunneridae</taxon>
        <taxon>Pentapetalae</taxon>
        <taxon>rosids</taxon>
        <taxon>fabids</taxon>
        <taxon>Malpighiales</taxon>
        <taxon>Erythroxylaceae</taxon>
        <taxon>Erythroxylum</taxon>
    </lineage>
</organism>
<dbReference type="InterPro" id="IPR036388">
    <property type="entry name" value="WH-like_DNA-bd_sf"/>
</dbReference>
<keyword evidence="1" id="KW-0489">Methyltransferase</keyword>
<dbReference type="PANTHER" id="PTHR11746">
    <property type="entry name" value="O-METHYLTRANSFERASE"/>
    <property type="match status" value="1"/>
</dbReference>
<comment type="caution">
    <text evidence="5">The sequence shown here is derived from an EMBL/GenBank/DDBJ whole genome shotgun (WGS) entry which is preliminary data.</text>
</comment>
<dbReference type="Gene3D" id="1.10.10.10">
    <property type="entry name" value="Winged helix-like DNA-binding domain superfamily/Winged helix DNA-binding domain"/>
    <property type="match status" value="1"/>
</dbReference>
<dbReference type="GO" id="GO:0032259">
    <property type="term" value="P:methylation"/>
    <property type="evidence" value="ECO:0007669"/>
    <property type="project" value="UniProtKB-KW"/>
</dbReference>
<keyword evidence="6" id="KW-1185">Reference proteome</keyword>
<keyword evidence="2" id="KW-0808">Transferase</keyword>
<keyword evidence="3" id="KW-0949">S-adenosyl-L-methionine</keyword>
<protein>
    <recommendedName>
        <fullName evidence="4">O-methyltransferase C-terminal domain-containing protein</fullName>
    </recommendedName>
</protein>
<evidence type="ECO:0000256" key="3">
    <source>
        <dbReference type="ARBA" id="ARBA00022691"/>
    </source>
</evidence>
<evidence type="ECO:0000256" key="2">
    <source>
        <dbReference type="ARBA" id="ARBA00022679"/>
    </source>
</evidence>
<dbReference type="SUPFAM" id="SSF53335">
    <property type="entry name" value="S-adenosyl-L-methionine-dependent methyltransferases"/>
    <property type="match status" value="1"/>
</dbReference>
<reference evidence="5 6" key="1">
    <citation type="submission" date="2021-09" db="EMBL/GenBank/DDBJ databases">
        <title>Genomic insights and catalytic innovation underlie evolution of tropane alkaloids biosynthesis.</title>
        <authorList>
            <person name="Wang Y.-J."/>
            <person name="Tian T."/>
            <person name="Huang J.-P."/>
            <person name="Huang S.-X."/>
        </authorList>
    </citation>
    <scope>NUCLEOTIDE SEQUENCE [LARGE SCALE GENOMIC DNA]</scope>
    <source>
        <strain evidence="5">KIB-2018</strain>
        <tissue evidence="5">Leaf</tissue>
    </source>
</reference>
<feature type="domain" description="O-methyltransferase C-terminal" evidence="4">
    <location>
        <begin position="2"/>
        <end position="186"/>
    </location>
</feature>
<evidence type="ECO:0000313" key="5">
    <source>
        <dbReference type="EMBL" id="KAJ8762809.1"/>
    </source>
</evidence>
<dbReference type="InterPro" id="IPR029063">
    <property type="entry name" value="SAM-dependent_MTases_sf"/>
</dbReference>
<dbReference type="Pfam" id="PF00891">
    <property type="entry name" value="Methyltransf_2"/>
    <property type="match status" value="1"/>
</dbReference>
<accession>A0AAV8T9M4</accession>
<dbReference type="InterPro" id="IPR016461">
    <property type="entry name" value="COMT-like"/>
</dbReference>
<dbReference type="EMBL" id="JAIWQS010000006">
    <property type="protein sequence ID" value="KAJ8762809.1"/>
    <property type="molecule type" value="Genomic_DNA"/>
</dbReference>
<dbReference type="InterPro" id="IPR001077">
    <property type="entry name" value="COMT_C"/>
</dbReference>
<dbReference type="Gene3D" id="3.40.50.150">
    <property type="entry name" value="Vaccinia Virus protein VP39"/>
    <property type="match status" value="1"/>
</dbReference>
<gene>
    <name evidence="5" type="ORF">K2173_022938</name>
</gene>
<dbReference type="Proteomes" id="UP001159364">
    <property type="component" value="Linkage Group LG06"/>
</dbReference>
<dbReference type="GO" id="GO:0008171">
    <property type="term" value="F:O-methyltransferase activity"/>
    <property type="evidence" value="ECO:0007669"/>
    <property type="project" value="InterPro"/>
</dbReference>
<proteinExistence type="predicted"/>
<dbReference type="AlphaFoldDB" id="A0AAV8T9M4"/>
<name>A0AAV8T9M4_9ROSI</name>